<organism evidence="2 3">
    <name type="scientific">Phascolomyces articulosus</name>
    <dbReference type="NCBI Taxonomy" id="60185"/>
    <lineage>
        <taxon>Eukaryota</taxon>
        <taxon>Fungi</taxon>
        <taxon>Fungi incertae sedis</taxon>
        <taxon>Mucoromycota</taxon>
        <taxon>Mucoromycotina</taxon>
        <taxon>Mucoromycetes</taxon>
        <taxon>Mucorales</taxon>
        <taxon>Lichtheimiaceae</taxon>
        <taxon>Phascolomyces</taxon>
    </lineage>
</organism>
<keyword evidence="1" id="KW-0472">Membrane</keyword>
<evidence type="ECO:0000256" key="1">
    <source>
        <dbReference type="SAM" id="Phobius"/>
    </source>
</evidence>
<keyword evidence="1" id="KW-1133">Transmembrane helix</keyword>
<dbReference type="AlphaFoldDB" id="A0AAD5K0G2"/>
<keyword evidence="3" id="KW-1185">Reference proteome</keyword>
<dbReference type="Proteomes" id="UP001209540">
    <property type="component" value="Unassembled WGS sequence"/>
</dbReference>
<name>A0AAD5K0G2_9FUNG</name>
<accession>A0AAD5K0G2</accession>
<evidence type="ECO:0000313" key="2">
    <source>
        <dbReference type="EMBL" id="KAI9263179.1"/>
    </source>
</evidence>
<proteinExistence type="predicted"/>
<protein>
    <submittedName>
        <fullName evidence="2">Uncharacterized protein</fullName>
    </submittedName>
</protein>
<sequence length="64" mass="7314">MINTKQILSRCFGYLDDSSPCLGFYCMMLISIPLGVGINRSKRWYLTLQQLPFVICISLVILLL</sequence>
<keyword evidence="1" id="KW-0812">Transmembrane</keyword>
<feature type="transmembrane region" description="Helical" evidence="1">
    <location>
        <begin position="44"/>
        <end position="63"/>
    </location>
</feature>
<gene>
    <name evidence="2" type="ORF">BDA99DRAFT_509523</name>
</gene>
<evidence type="ECO:0000313" key="3">
    <source>
        <dbReference type="Proteomes" id="UP001209540"/>
    </source>
</evidence>
<reference evidence="2" key="1">
    <citation type="journal article" date="2022" name="IScience">
        <title>Evolution of zygomycete secretomes and the origins of terrestrial fungal ecologies.</title>
        <authorList>
            <person name="Chang Y."/>
            <person name="Wang Y."/>
            <person name="Mondo S."/>
            <person name="Ahrendt S."/>
            <person name="Andreopoulos W."/>
            <person name="Barry K."/>
            <person name="Beard J."/>
            <person name="Benny G.L."/>
            <person name="Blankenship S."/>
            <person name="Bonito G."/>
            <person name="Cuomo C."/>
            <person name="Desiro A."/>
            <person name="Gervers K.A."/>
            <person name="Hundley H."/>
            <person name="Kuo A."/>
            <person name="LaButti K."/>
            <person name="Lang B.F."/>
            <person name="Lipzen A."/>
            <person name="O'Donnell K."/>
            <person name="Pangilinan J."/>
            <person name="Reynolds N."/>
            <person name="Sandor L."/>
            <person name="Smith M.E."/>
            <person name="Tsang A."/>
            <person name="Grigoriev I.V."/>
            <person name="Stajich J.E."/>
            <person name="Spatafora J.W."/>
        </authorList>
    </citation>
    <scope>NUCLEOTIDE SEQUENCE</scope>
    <source>
        <strain evidence="2">RSA 2281</strain>
    </source>
</reference>
<comment type="caution">
    <text evidence="2">The sequence shown here is derived from an EMBL/GenBank/DDBJ whole genome shotgun (WGS) entry which is preliminary data.</text>
</comment>
<dbReference type="EMBL" id="JAIXMP010000013">
    <property type="protein sequence ID" value="KAI9263179.1"/>
    <property type="molecule type" value="Genomic_DNA"/>
</dbReference>
<feature type="transmembrane region" description="Helical" evidence="1">
    <location>
        <begin position="21"/>
        <end position="38"/>
    </location>
</feature>
<reference evidence="2" key="2">
    <citation type="submission" date="2023-02" db="EMBL/GenBank/DDBJ databases">
        <authorList>
            <consortium name="DOE Joint Genome Institute"/>
            <person name="Mondo S.J."/>
            <person name="Chang Y."/>
            <person name="Wang Y."/>
            <person name="Ahrendt S."/>
            <person name="Andreopoulos W."/>
            <person name="Barry K."/>
            <person name="Beard J."/>
            <person name="Benny G.L."/>
            <person name="Blankenship S."/>
            <person name="Bonito G."/>
            <person name="Cuomo C."/>
            <person name="Desiro A."/>
            <person name="Gervers K.A."/>
            <person name="Hundley H."/>
            <person name="Kuo A."/>
            <person name="LaButti K."/>
            <person name="Lang B.F."/>
            <person name="Lipzen A."/>
            <person name="O'Donnell K."/>
            <person name="Pangilinan J."/>
            <person name="Reynolds N."/>
            <person name="Sandor L."/>
            <person name="Smith M.W."/>
            <person name="Tsang A."/>
            <person name="Grigoriev I.V."/>
            <person name="Stajich J.E."/>
            <person name="Spatafora J.W."/>
        </authorList>
    </citation>
    <scope>NUCLEOTIDE SEQUENCE</scope>
    <source>
        <strain evidence="2">RSA 2281</strain>
    </source>
</reference>